<protein>
    <submittedName>
        <fullName evidence="4">Unannotated protein</fullName>
    </submittedName>
</protein>
<reference evidence="4" key="1">
    <citation type="submission" date="2020-05" db="EMBL/GenBank/DDBJ databases">
        <authorList>
            <person name="Chiriac C."/>
            <person name="Salcher M."/>
            <person name="Ghai R."/>
            <person name="Kavagutti S V."/>
        </authorList>
    </citation>
    <scope>NUCLEOTIDE SEQUENCE</scope>
</reference>
<organism evidence="4">
    <name type="scientific">freshwater metagenome</name>
    <dbReference type="NCBI Taxonomy" id="449393"/>
    <lineage>
        <taxon>unclassified sequences</taxon>
        <taxon>metagenomes</taxon>
        <taxon>ecological metagenomes</taxon>
    </lineage>
</organism>
<dbReference type="GO" id="GO:0006310">
    <property type="term" value="P:DNA recombination"/>
    <property type="evidence" value="ECO:0007669"/>
    <property type="project" value="UniProtKB-KW"/>
</dbReference>
<keyword evidence="3" id="KW-0472">Membrane</keyword>
<dbReference type="PANTHER" id="PTHR30563:SF0">
    <property type="entry name" value="DNA RECOMBINATION PROTEIN RMUC"/>
    <property type="match status" value="1"/>
</dbReference>
<evidence type="ECO:0000313" key="4">
    <source>
        <dbReference type="EMBL" id="CAB4737042.1"/>
    </source>
</evidence>
<keyword evidence="3" id="KW-0812">Transmembrane</keyword>
<gene>
    <name evidence="4" type="ORF">UFOPK2786_00549</name>
</gene>
<sequence>MTTTSLLPLILLSVIGVLALAACILLGVLLGRRSTGDSGRTPWSDALIPVTASLTALAEQVQRTERENVSAQASLRTELTSQLTHHVTALTRSTDDVRREASRLSAVLGRTGARGRWGEMQLRRLVEAAGMLDRVHFTEQVSHQGESGQIRPDMIVHLASDRSVVVDAKVPLNAFLEAERSTDEAATNTLMKQHAADVVRHIDALQGREYQRFVPQNCEFIVMFLPSESLLEAALDARPDLLDYAFARNIVPATPTTLFALLRTVSLSWRQERLAKHAEEIQQLGQELHARLSTMAGHFAKVGTSLDAAVSNYNKAVGSLETRVLVTARAFNEFGVTDAQLPEIPVLTERARSLSAPELTDAEIASGHAAPIERAG</sequence>
<feature type="transmembrane region" description="Helical" evidence="3">
    <location>
        <begin position="6"/>
        <end position="30"/>
    </location>
</feature>
<keyword evidence="3" id="KW-1133">Transmembrane helix</keyword>
<dbReference type="PANTHER" id="PTHR30563">
    <property type="entry name" value="DNA RECOMBINATION PROTEIN RMUC"/>
    <property type="match status" value="1"/>
</dbReference>
<keyword evidence="2" id="KW-0233">DNA recombination</keyword>
<dbReference type="InterPro" id="IPR003798">
    <property type="entry name" value="DNA_recombination_RmuC"/>
</dbReference>
<name>A0A6J6SQ74_9ZZZZ</name>
<evidence type="ECO:0000256" key="1">
    <source>
        <dbReference type="ARBA" id="ARBA00023054"/>
    </source>
</evidence>
<dbReference type="Pfam" id="PF02646">
    <property type="entry name" value="RmuC"/>
    <property type="match status" value="1"/>
</dbReference>
<accession>A0A6J6SQ74</accession>
<evidence type="ECO:0000256" key="2">
    <source>
        <dbReference type="ARBA" id="ARBA00023172"/>
    </source>
</evidence>
<proteinExistence type="predicted"/>
<dbReference type="AlphaFoldDB" id="A0A6J6SQ74"/>
<dbReference type="EMBL" id="CAEZYW010000062">
    <property type="protein sequence ID" value="CAB4737042.1"/>
    <property type="molecule type" value="Genomic_DNA"/>
</dbReference>
<keyword evidence="1" id="KW-0175">Coiled coil</keyword>
<evidence type="ECO:0000256" key="3">
    <source>
        <dbReference type="SAM" id="Phobius"/>
    </source>
</evidence>